<keyword evidence="1" id="KW-0805">Transcription regulation</keyword>
<dbReference type="Pfam" id="PF00440">
    <property type="entry name" value="TetR_N"/>
    <property type="match status" value="1"/>
</dbReference>
<evidence type="ECO:0000256" key="4">
    <source>
        <dbReference type="PROSITE-ProRule" id="PRU00335"/>
    </source>
</evidence>
<dbReference type="KEGG" id="sgrg:L0C25_15290"/>
<dbReference type="Gene3D" id="1.10.357.10">
    <property type="entry name" value="Tetracycline Repressor, domain 2"/>
    <property type="match status" value="1"/>
</dbReference>
<dbReference type="Proteomes" id="UP001164390">
    <property type="component" value="Chromosome"/>
</dbReference>
<reference evidence="6" key="1">
    <citation type="submission" date="2022-01" db="EMBL/GenBank/DDBJ databases">
        <title>Nocardioidaceae gen. sp. A5X3R13.</title>
        <authorList>
            <person name="Lopez Marin M.A."/>
            <person name="Uhlik O."/>
        </authorList>
    </citation>
    <scope>NUCLEOTIDE SEQUENCE</scope>
    <source>
        <strain evidence="6">A5X3R13</strain>
    </source>
</reference>
<keyword evidence="3" id="KW-0804">Transcription</keyword>
<dbReference type="GO" id="GO:0000976">
    <property type="term" value="F:transcription cis-regulatory region binding"/>
    <property type="evidence" value="ECO:0007669"/>
    <property type="project" value="TreeGrafter"/>
</dbReference>
<feature type="DNA-binding region" description="H-T-H motif" evidence="4">
    <location>
        <begin position="31"/>
        <end position="50"/>
    </location>
</feature>
<keyword evidence="2 4" id="KW-0238">DNA-binding</keyword>
<evidence type="ECO:0000259" key="5">
    <source>
        <dbReference type="PROSITE" id="PS50977"/>
    </source>
</evidence>
<dbReference type="RefSeq" id="WP_271632545.1">
    <property type="nucleotide sequence ID" value="NZ_CP094970.1"/>
</dbReference>
<dbReference type="InterPro" id="IPR009057">
    <property type="entry name" value="Homeodomain-like_sf"/>
</dbReference>
<accession>A0AA46TEV2</accession>
<evidence type="ECO:0000256" key="2">
    <source>
        <dbReference type="ARBA" id="ARBA00023125"/>
    </source>
</evidence>
<evidence type="ECO:0000256" key="3">
    <source>
        <dbReference type="ARBA" id="ARBA00023163"/>
    </source>
</evidence>
<dbReference type="InterPro" id="IPR001647">
    <property type="entry name" value="HTH_TetR"/>
</dbReference>
<sequence>MPTGVAIRDPRQQLFDAAERILLRDGINALTSRAVTAEAGCAKGVLHRHFADFDGFLAELVLDRVRRVGDQADRLLESVGRGAVVDNVGDALTEVFESVAVSIVGLITTRDALRDRLREAGQSGVPVLGQATVMLSGYLAAERDRGRIAADADVDAIALALIGSAHMHYAGRASGRPNPREVRRLVTSLLGGSLLETR</sequence>
<protein>
    <submittedName>
        <fullName evidence="6">TetR/AcrR family transcriptional regulator</fullName>
    </submittedName>
</protein>
<feature type="domain" description="HTH tetR-type" evidence="5">
    <location>
        <begin position="8"/>
        <end position="68"/>
    </location>
</feature>
<dbReference type="PANTHER" id="PTHR30055:SF238">
    <property type="entry name" value="MYCOFACTOCIN BIOSYNTHESIS TRANSCRIPTIONAL REGULATOR MFTR-RELATED"/>
    <property type="match status" value="1"/>
</dbReference>
<dbReference type="SUPFAM" id="SSF46689">
    <property type="entry name" value="Homeodomain-like"/>
    <property type="match status" value="1"/>
</dbReference>
<evidence type="ECO:0000313" key="6">
    <source>
        <dbReference type="EMBL" id="UYM03903.1"/>
    </source>
</evidence>
<keyword evidence="7" id="KW-1185">Reference proteome</keyword>
<proteinExistence type="predicted"/>
<dbReference type="PROSITE" id="PS50977">
    <property type="entry name" value="HTH_TETR_2"/>
    <property type="match status" value="1"/>
</dbReference>
<evidence type="ECO:0000313" key="7">
    <source>
        <dbReference type="Proteomes" id="UP001164390"/>
    </source>
</evidence>
<organism evidence="6 7">
    <name type="scientific">Solicola gregarius</name>
    <dbReference type="NCBI Taxonomy" id="2908642"/>
    <lineage>
        <taxon>Bacteria</taxon>
        <taxon>Bacillati</taxon>
        <taxon>Actinomycetota</taxon>
        <taxon>Actinomycetes</taxon>
        <taxon>Propionibacteriales</taxon>
        <taxon>Nocardioidaceae</taxon>
        <taxon>Solicola</taxon>
    </lineage>
</organism>
<dbReference type="InterPro" id="IPR050109">
    <property type="entry name" value="HTH-type_TetR-like_transc_reg"/>
</dbReference>
<dbReference type="GO" id="GO:0003700">
    <property type="term" value="F:DNA-binding transcription factor activity"/>
    <property type="evidence" value="ECO:0007669"/>
    <property type="project" value="TreeGrafter"/>
</dbReference>
<name>A0AA46TEV2_9ACTN</name>
<gene>
    <name evidence="6" type="ORF">L0C25_15290</name>
</gene>
<dbReference type="EMBL" id="CP094970">
    <property type="protein sequence ID" value="UYM03903.1"/>
    <property type="molecule type" value="Genomic_DNA"/>
</dbReference>
<dbReference type="AlphaFoldDB" id="A0AA46TEV2"/>
<dbReference type="PANTHER" id="PTHR30055">
    <property type="entry name" value="HTH-TYPE TRANSCRIPTIONAL REGULATOR RUTR"/>
    <property type="match status" value="1"/>
</dbReference>
<evidence type="ECO:0000256" key="1">
    <source>
        <dbReference type="ARBA" id="ARBA00023015"/>
    </source>
</evidence>